<keyword evidence="3" id="KW-1185">Reference proteome</keyword>
<sequence length="301" mass="33061">MLIHQLALVSETKSNTITPSQITRVAAALQKQATRDFAPLWQVNATVDAFDRLEDVPVGYWPLIVVDDVPGAAGYHTDENKQPYSLIEYSDSWSLTASHEMLEMLADPFGNRLVSGKSPHPDQGQARFLVEVADPSEDEAFGYTINGLLVSDFFTPRFYDPVTVPGTRYSFGGHIQAPRTILRGGYISFEDSATGDWWQQIWFEGNEPKFRKLGKLSGSGSIREAIDAQTKTVSRLAASGPSSKQYLAARTLTAHVKESTSARAGVWRAEIERLKGANPAEKAFKDKAAKPAKAKTKAKGK</sequence>
<dbReference type="STRING" id="68223.GCA_002028425_00235"/>
<dbReference type="PATRIC" id="fig|68223.7.peg.846"/>
<proteinExistence type="predicted"/>
<reference evidence="2 3" key="1">
    <citation type="submission" date="2015-02" db="EMBL/GenBank/DDBJ databases">
        <authorList>
            <person name="Ju K.-S."/>
            <person name="Doroghazi J.R."/>
            <person name="Metcalf W."/>
        </authorList>
    </citation>
    <scope>NUCLEOTIDE SEQUENCE [LARGE SCALE GENOMIC DNA]</scope>
    <source>
        <strain evidence="2 3">NRRL ISP-5550</strain>
    </source>
</reference>
<gene>
    <name evidence="2" type="ORF">VR44_24320</name>
</gene>
<feature type="compositionally biased region" description="Basic residues" evidence="1">
    <location>
        <begin position="290"/>
        <end position="301"/>
    </location>
</feature>
<name>A0A0F4J3J9_9ACTN</name>
<protein>
    <submittedName>
        <fullName evidence="2">Uncharacterized protein</fullName>
    </submittedName>
</protein>
<dbReference type="AlphaFoldDB" id="A0A0F4J3J9"/>
<accession>A0A0F4J3J9</accession>
<comment type="caution">
    <text evidence="2">The sequence shown here is derived from an EMBL/GenBank/DDBJ whole genome shotgun (WGS) entry which is preliminary data.</text>
</comment>
<organism evidence="2 3">
    <name type="scientific">Streptomyces katrae</name>
    <dbReference type="NCBI Taxonomy" id="68223"/>
    <lineage>
        <taxon>Bacteria</taxon>
        <taxon>Bacillati</taxon>
        <taxon>Actinomycetota</taxon>
        <taxon>Actinomycetes</taxon>
        <taxon>Kitasatosporales</taxon>
        <taxon>Streptomycetaceae</taxon>
        <taxon>Streptomyces</taxon>
    </lineage>
</organism>
<evidence type="ECO:0000256" key="1">
    <source>
        <dbReference type="SAM" id="MobiDB-lite"/>
    </source>
</evidence>
<dbReference type="Proteomes" id="UP000033551">
    <property type="component" value="Unassembled WGS sequence"/>
</dbReference>
<dbReference type="EMBL" id="JZWV01000697">
    <property type="protein sequence ID" value="KJY28855.1"/>
    <property type="molecule type" value="Genomic_DNA"/>
</dbReference>
<evidence type="ECO:0000313" key="3">
    <source>
        <dbReference type="Proteomes" id="UP000033551"/>
    </source>
</evidence>
<evidence type="ECO:0000313" key="2">
    <source>
        <dbReference type="EMBL" id="KJY28855.1"/>
    </source>
</evidence>
<feature type="region of interest" description="Disordered" evidence="1">
    <location>
        <begin position="278"/>
        <end position="301"/>
    </location>
</feature>
<dbReference type="RefSeq" id="WP_045949716.1">
    <property type="nucleotide sequence ID" value="NZ_JZWV01000697.1"/>
</dbReference>